<evidence type="ECO:0000313" key="2">
    <source>
        <dbReference type="Proteomes" id="UP000009149"/>
    </source>
</evidence>
<dbReference type="STRING" id="481448.Minf_0421"/>
<gene>
    <name evidence="1" type="ordered locus">Minf_0421</name>
</gene>
<evidence type="ECO:0000313" key="1">
    <source>
        <dbReference type="EMBL" id="ACD82479.1"/>
    </source>
</evidence>
<organism evidence="1 2">
    <name type="scientific">Methylacidiphilum infernorum (isolate V4)</name>
    <name type="common">Methylokorus infernorum (strain V4)</name>
    <dbReference type="NCBI Taxonomy" id="481448"/>
    <lineage>
        <taxon>Bacteria</taxon>
        <taxon>Pseudomonadati</taxon>
        <taxon>Verrucomicrobiota</taxon>
        <taxon>Methylacidiphilae</taxon>
        <taxon>Methylacidiphilales</taxon>
        <taxon>Methylacidiphilaceae</taxon>
        <taxon>Methylacidiphilum (ex Ratnadevi et al. 2023)</taxon>
    </lineage>
</organism>
<name>B3DYV7_METI4</name>
<dbReference type="HOGENOM" id="CLU_2554358_0_0_0"/>
<dbReference type="AlphaFoldDB" id="B3DYV7"/>
<reference evidence="1 2" key="1">
    <citation type="journal article" date="2008" name="Biol. Direct">
        <title>Complete genome sequence of the extremely acidophilic methanotroph isolate V4, Methylacidiphilum infernorum, a representative of the bacterial phylum Verrucomicrobia.</title>
        <authorList>
            <person name="Hou S."/>
            <person name="Makarova K.S."/>
            <person name="Saw J.H."/>
            <person name="Senin P."/>
            <person name="Ly B.V."/>
            <person name="Zhou Z."/>
            <person name="Ren Y."/>
            <person name="Wang J."/>
            <person name="Galperin M.Y."/>
            <person name="Omelchenko M.V."/>
            <person name="Wolf Y.I."/>
            <person name="Yutin N."/>
            <person name="Koonin E.V."/>
            <person name="Stott M.B."/>
            <person name="Mountain B.W."/>
            <person name="Crowe M.A."/>
            <person name="Smirnova A.V."/>
            <person name="Dunfield P.F."/>
            <person name="Feng L."/>
            <person name="Wang L."/>
            <person name="Alam M."/>
        </authorList>
    </citation>
    <scope>NUCLEOTIDE SEQUENCE [LARGE SCALE GENOMIC DNA]</scope>
    <source>
        <strain evidence="2">Isolate V4</strain>
    </source>
</reference>
<dbReference type="Proteomes" id="UP000009149">
    <property type="component" value="Chromosome"/>
</dbReference>
<dbReference type="KEGG" id="min:Minf_0421"/>
<accession>B3DYV7</accession>
<proteinExistence type="predicted"/>
<sequence length="82" mass="9606">MGPFQSLSKLSMAFVVQFPWFFTERKLFCKRSGRLRVGQDGSCKQEKDAPESQRRVDLLAGVMEEHDNGFFKPLTFWQEIFI</sequence>
<dbReference type="EMBL" id="CP000975">
    <property type="protein sequence ID" value="ACD82479.1"/>
    <property type="molecule type" value="Genomic_DNA"/>
</dbReference>
<protein>
    <submittedName>
        <fullName evidence="1">Uncharacterized protein</fullName>
    </submittedName>
</protein>